<accession>A0A6A4I5E2</accession>
<name>A0A6A4I5E2_9AGAR</name>
<dbReference type="Gene3D" id="3.30.710.10">
    <property type="entry name" value="Potassium Channel Kv1.1, Chain A"/>
    <property type="match status" value="1"/>
</dbReference>
<dbReference type="SUPFAM" id="SSF54695">
    <property type="entry name" value="POZ domain"/>
    <property type="match status" value="1"/>
</dbReference>
<evidence type="ECO:0000313" key="2">
    <source>
        <dbReference type="Proteomes" id="UP000799118"/>
    </source>
</evidence>
<proteinExistence type="predicted"/>
<evidence type="ECO:0000313" key="1">
    <source>
        <dbReference type="EMBL" id="KAE9405133.1"/>
    </source>
</evidence>
<dbReference type="OrthoDB" id="3223751at2759"/>
<keyword evidence="2" id="KW-1185">Reference proteome</keyword>
<protein>
    <submittedName>
        <fullName evidence="1">Uncharacterized protein</fullName>
    </submittedName>
</protein>
<dbReference type="Proteomes" id="UP000799118">
    <property type="component" value="Unassembled WGS sequence"/>
</dbReference>
<gene>
    <name evidence="1" type="ORF">BT96DRAFT_358743</name>
</gene>
<organism evidence="1 2">
    <name type="scientific">Gymnopus androsaceus JB14</name>
    <dbReference type="NCBI Taxonomy" id="1447944"/>
    <lineage>
        <taxon>Eukaryota</taxon>
        <taxon>Fungi</taxon>
        <taxon>Dikarya</taxon>
        <taxon>Basidiomycota</taxon>
        <taxon>Agaricomycotina</taxon>
        <taxon>Agaricomycetes</taxon>
        <taxon>Agaricomycetidae</taxon>
        <taxon>Agaricales</taxon>
        <taxon>Marasmiineae</taxon>
        <taxon>Omphalotaceae</taxon>
        <taxon>Gymnopus</taxon>
    </lineage>
</organism>
<dbReference type="InterPro" id="IPR011333">
    <property type="entry name" value="SKP1/BTB/POZ_sf"/>
</dbReference>
<sequence length="256" mass="29422">MYPRDSVCYINNRRFLVEGCIFHIPVDALVEQSEIFRGMMELPVSSDQEAEGLSDENPIRLDGVSKDDLQQLIKVLHPRFQEPDSLLSFSQWASVLKLADKYCMDKVKDHAISSMNRLPIADIDHVEKIVIARKYNIESWLVPTFNAILQRSQSFTEHDLERLGAPTLLHLVALRDRLRPQCYECDSSSSWQLGGQRERITVNFTQALRKELSKLQGATSVQDINLLDAPRFEVNTSSESRPIKNLPKRKYQMLYG</sequence>
<reference evidence="1" key="1">
    <citation type="journal article" date="2019" name="Environ. Microbiol.">
        <title>Fungal ecological strategies reflected in gene transcription - a case study of two litter decomposers.</title>
        <authorList>
            <person name="Barbi F."/>
            <person name="Kohler A."/>
            <person name="Barry K."/>
            <person name="Baskaran P."/>
            <person name="Daum C."/>
            <person name="Fauchery L."/>
            <person name="Ihrmark K."/>
            <person name="Kuo A."/>
            <person name="LaButti K."/>
            <person name="Lipzen A."/>
            <person name="Morin E."/>
            <person name="Grigoriev I.V."/>
            <person name="Henrissat B."/>
            <person name="Lindahl B."/>
            <person name="Martin F."/>
        </authorList>
    </citation>
    <scope>NUCLEOTIDE SEQUENCE</scope>
    <source>
        <strain evidence="1">JB14</strain>
    </source>
</reference>
<dbReference type="AlphaFoldDB" id="A0A6A4I5E2"/>
<dbReference type="EMBL" id="ML769411">
    <property type="protein sequence ID" value="KAE9405133.1"/>
    <property type="molecule type" value="Genomic_DNA"/>
</dbReference>